<gene>
    <name evidence="3" type="ORF">BCR32DRAFT_202074</name>
</gene>
<keyword evidence="1" id="KW-0347">Helicase</keyword>
<keyword evidence="1" id="KW-0067">ATP-binding</keyword>
<protein>
    <recommendedName>
        <fullName evidence="1">ATP-dependent DNA helicase</fullName>
        <ecNumber evidence="1">5.6.2.3</ecNumber>
    </recommendedName>
</protein>
<dbReference type="InterPro" id="IPR010285">
    <property type="entry name" value="DNA_helicase_pif1-like_DEAD"/>
</dbReference>
<dbReference type="AlphaFoldDB" id="A0A1Y1XCL4"/>
<dbReference type="Proteomes" id="UP000193944">
    <property type="component" value="Unassembled WGS sequence"/>
</dbReference>
<dbReference type="Pfam" id="PF05970">
    <property type="entry name" value="PIF1"/>
    <property type="match status" value="1"/>
</dbReference>
<evidence type="ECO:0000259" key="2">
    <source>
        <dbReference type="Pfam" id="PF05970"/>
    </source>
</evidence>
<comment type="caution">
    <text evidence="3">The sequence shown here is derived from an EMBL/GenBank/DDBJ whole genome shotgun (WGS) entry which is preliminary data.</text>
</comment>
<dbReference type="GO" id="GO:0006281">
    <property type="term" value="P:DNA repair"/>
    <property type="evidence" value="ECO:0007669"/>
    <property type="project" value="UniProtKB-KW"/>
</dbReference>
<feature type="domain" description="DNA helicase Pif1-like DEAD-box helicase" evidence="2">
    <location>
        <begin position="1"/>
        <end position="56"/>
    </location>
</feature>
<dbReference type="GO" id="GO:0006310">
    <property type="term" value="P:DNA recombination"/>
    <property type="evidence" value="ECO:0007669"/>
    <property type="project" value="UniProtKB-KW"/>
</dbReference>
<dbReference type="GO" id="GO:0000723">
    <property type="term" value="P:telomere maintenance"/>
    <property type="evidence" value="ECO:0007669"/>
    <property type="project" value="InterPro"/>
</dbReference>
<accession>A0A1Y1XCL4</accession>
<dbReference type="InterPro" id="IPR027417">
    <property type="entry name" value="P-loop_NTPase"/>
</dbReference>
<keyword evidence="1" id="KW-0378">Hydrolase</keyword>
<name>A0A1Y1XCL4_9FUNG</name>
<keyword evidence="1" id="KW-0233">DNA recombination</keyword>
<dbReference type="STRING" id="1754192.A0A1Y1XCL4"/>
<evidence type="ECO:0000256" key="1">
    <source>
        <dbReference type="RuleBase" id="RU363044"/>
    </source>
</evidence>
<dbReference type="OrthoDB" id="2126220at2759"/>
<evidence type="ECO:0000313" key="3">
    <source>
        <dbReference type="EMBL" id="ORX83176.1"/>
    </source>
</evidence>
<dbReference type="Gene3D" id="3.40.50.300">
    <property type="entry name" value="P-loop containing nucleotide triphosphate hydrolases"/>
    <property type="match status" value="1"/>
</dbReference>
<organism evidence="3 4">
    <name type="scientific">Anaeromyces robustus</name>
    <dbReference type="NCBI Taxonomy" id="1754192"/>
    <lineage>
        <taxon>Eukaryota</taxon>
        <taxon>Fungi</taxon>
        <taxon>Fungi incertae sedis</taxon>
        <taxon>Chytridiomycota</taxon>
        <taxon>Chytridiomycota incertae sedis</taxon>
        <taxon>Neocallimastigomycetes</taxon>
        <taxon>Neocallimastigales</taxon>
        <taxon>Neocallimastigaceae</taxon>
        <taxon>Anaeromyces</taxon>
    </lineage>
</organism>
<reference evidence="3 4" key="2">
    <citation type="submission" date="2016-08" db="EMBL/GenBank/DDBJ databases">
        <title>Pervasive Adenine N6-methylation of Active Genes in Fungi.</title>
        <authorList>
            <consortium name="DOE Joint Genome Institute"/>
            <person name="Mondo S.J."/>
            <person name="Dannebaum R.O."/>
            <person name="Kuo R.C."/>
            <person name="Labutti K."/>
            <person name="Haridas S."/>
            <person name="Kuo A."/>
            <person name="Salamov A."/>
            <person name="Ahrendt S.R."/>
            <person name="Lipzen A."/>
            <person name="Sullivan W."/>
            <person name="Andreopoulos W.B."/>
            <person name="Clum A."/>
            <person name="Lindquist E."/>
            <person name="Daum C."/>
            <person name="Ramamoorthy G.K."/>
            <person name="Gryganskyi A."/>
            <person name="Culley D."/>
            <person name="Magnuson J.K."/>
            <person name="James T.Y."/>
            <person name="O'Malley M.A."/>
            <person name="Stajich J.E."/>
            <person name="Spatafora J.W."/>
            <person name="Visel A."/>
            <person name="Grigoriev I.V."/>
        </authorList>
    </citation>
    <scope>NUCLEOTIDE SEQUENCE [LARGE SCALE GENOMIC DNA]</scope>
    <source>
        <strain evidence="3 4">S4</strain>
    </source>
</reference>
<feature type="non-terminal residue" evidence="3">
    <location>
        <position position="1"/>
    </location>
</feature>
<comment type="similarity">
    <text evidence="1">Belongs to the helicase family.</text>
</comment>
<dbReference type="GO" id="GO:0005524">
    <property type="term" value="F:ATP binding"/>
    <property type="evidence" value="ECO:0007669"/>
    <property type="project" value="UniProtKB-KW"/>
</dbReference>
<dbReference type="EC" id="5.6.2.3" evidence="1"/>
<dbReference type="EMBL" id="MCFG01000078">
    <property type="protein sequence ID" value="ORX83176.1"/>
    <property type="molecule type" value="Genomic_DNA"/>
</dbReference>
<proteinExistence type="inferred from homology"/>
<comment type="cofactor">
    <cofactor evidence="1">
        <name>Mg(2+)</name>
        <dbReference type="ChEBI" id="CHEBI:18420"/>
    </cofactor>
</comment>
<keyword evidence="1" id="KW-0227">DNA damage</keyword>
<dbReference type="GO" id="GO:0016887">
    <property type="term" value="F:ATP hydrolysis activity"/>
    <property type="evidence" value="ECO:0007669"/>
    <property type="project" value="RHEA"/>
</dbReference>
<keyword evidence="1" id="KW-0547">Nucleotide-binding</keyword>
<reference evidence="3 4" key="1">
    <citation type="submission" date="2016-08" db="EMBL/GenBank/DDBJ databases">
        <title>A Parts List for Fungal Cellulosomes Revealed by Comparative Genomics.</title>
        <authorList>
            <consortium name="DOE Joint Genome Institute"/>
            <person name="Haitjema C.H."/>
            <person name="Gilmore S.P."/>
            <person name="Henske J.K."/>
            <person name="Solomon K.V."/>
            <person name="De Groot R."/>
            <person name="Kuo A."/>
            <person name="Mondo S.J."/>
            <person name="Salamov A.A."/>
            <person name="Labutti K."/>
            <person name="Zhao Z."/>
            <person name="Chiniquy J."/>
            <person name="Barry K."/>
            <person name="Brewer H.M."/>
            <person name="Purvine S.O."/>
            <person name="Wright A.T."/>
            <person name="Boxma B."/>
            <person name="Van Alen T."/>
            <person name="Hackstein J.H."/>
            <person name="Baker S.E."/>
            <person name="Grigoriev I.V."/>
            <person name="O'Malley M.A."/>
        </authorList>
    </citation>
    <scope>NUCLEOTIDE SEQUENCE [LARGE SCALE GENOMIC DNA]</scope>
    <source>
        <strain evidence="3 4">S4</strain>
    </source>
</reference>
<comment type="catalytic activity">
    <reaction evidence="1">
        <text>ATP + H2O = ADP + phosphate + H(+)</text>
        <dbReference type="Rhea" id="RHEA:13065"/>
        <dbReference type="ChEBI" id="CHEBI:15377"/>
        <dbReference type="ChEBI" id="CHEBI:15378"/>
        <dbReference type="ChEBI" id="CHEBI:30616"/>
        <dbReference type="ChEBI" id="CHEBI:43474"/>
        <dbReference type="ChEBI" id="CHEBI:456216"/>
        <dbReference type="EC" id="5.6.2.3"/>
    </reaction>
</comment>
<evidence type="ECO:0000313" key="4">
    <source>
        <dbReference type="Proteomes" id="UP000193944"/>
    </source>
</evidence>
<sequence length="60" mass="6583">ASTGIAAINISGCTLHSFLGLGLAKESIEFLKNKIVKNNCAKNRWKTTKILIIDESKCYI</sequence>
<dbReference type="GO" id="GO:0043139">
    <property type="term" value="F:5'-3' DNA helicase activity"/>
    <property type="evidence" value="ECO:0007669"/>
    <property type="project" value="UniProtKB-EC"/>
</dbReference>
<keyword evidence="4" id="KW-1185">Reference proteome</keyword>
<keyword evidence="1" id="KW-0234">DNA repair</keyword>